<dbReference type="Pfam" id="PF00067">
    <property type="entry name" value="p450"/>
    <property type="match status" value="1"/>
</dbReference>
<evidence type="ECO:0000256" key="3">
    <source>
        <dbReference type="ARBA" id="ARBA00022617"/>
    </source>
</evidence>
<feature type="transmembrane region" description="Helical" evidence="11">
    <location>
        <begin position="12"/>
        <end position="33"/>
    </location>
</feature>
<proteinExistence type="inferred from homology"/>
<evidence type="ECO:0000256" key="10">
    <source>
        <dbReference type="RuleBase" id="RU000461"/>
    </source>
</evidence>
<dbReference type="PANTHER" id="PTHR24302:SF15">
    <property type="entry name" value="FATTY-ACID PEROXYGENASE"/>
    <property type="match status" value="1"/>
</dbReference>
<dbReference type="RefSeq" id="XP_055890422.1">
    <property type="nucleotide sequence ID" value="XM_056034447.1"/>
</dbReference>
<dbReference type="InterPro" id="IPR017972">
    <property type="entry name" value="Cyt_P450_CS"/>
</dbReference>
<keyword evidence="11" id="KW-1133">Transmembrane helix</keyword>
<dbReference type="GeneID" id="106065086"/>
<accession>A0A9W3AT69</accession>
<evidence type="ECO:0000313" key="12">
    <source>
        <dbReference type="Proteomes" id="UP001165740"/>
    </source>
</evidence>
<dbReference type="Proteomes" id="UP001165740">
    <property type="component" value="Chromosome 7"/>
</dbReference>
<dbReference type="PROSITE" id="PS00086">
    <property type="entry name" value="CYTOCHROME_P450"/>
    <property type="match status" value="1"/>
</dbReference>
<keyword evidence="6 9" id="KW-0408">Iron</keyword>
<dbReference type="InterPro" id="IPR036396">
    <property type="entry name" value="Cyt_P450_sf"/>
</dbReference>
<dbReference type="PRINTS" id="PR00463">
    <property type="entry name" value="EP450I"/>
</dbReference>
<keyword evidence="3 9" id="KW-0349">Heme</keyword>
<keyword evidence="4 9" id="KW-0479">Metal-binding</keyword>
<keyword evidence="12" id="KW-1185">Reference proteome</keyword>
<dbReference type="GO" id="GO:0008395">
    <property type="term" value="F:steroid hydroxylase activity"/>
    <property type="evidence" value="ECO:0007669"/>
    <property type="project" value="TreeGrafter"/>
</dbReference>
<dbReference type="GO" id="GO:0005506">
    <property type="term" value="F:iron ion binding"/>
    <property type="evidence" value="ECO:0007669"/>
    <property type="project" value="InterPro"/>
</dbReference>
<dbReference type="RefSeq" id="XP_055890418.1">
    <property type="nucleotide sequence ID" value="XM_056034443.1"/>
</dbReference>
<dbReference type="RefSeq" id="XP_055890421.1">
    <property type="nucleotide sequence ID" value="XM_056034446.1"/>
</dbReference>
<dbReference type="RefSeq" id="XP_055890420.1">
    <property type="nucleotide sequence ID" value="XM_056034445.1"/>
</dbReference>
<dbReference type="CDD" id="cd11055">
    <property type="entry name" value="CYP3A-like"/>
    <property type="match status" value="1"/>
</dbReference>
<dbReference type="PANTHER" id="PTHR24302">
    <property type="entry name" value="CYTOCHROME P450 FAMILY 3"/>
    <property type="match status" value="1"/>
</dbReference>
<gene>
    <name evidence="13 14 15 16 17 18" type="primary">LOC106065086</name>
</gene>
<dbReference type="OMA" id="CERMAAC"/>
<dbReference type="RefSeq" id="XP_055890423.1">
    <property type="nucleotide sequence ID" value="XM_056034448.1"/>
</dbReference>
<dbReference type="GO" id="GO:0016705">
    <property type="term" value="F:oxidoreductase activity, acting on paired donors, with incorporation or reduction of molecular oxygen"/>
    <property type="evidence" value="ECO:0007669"/>
    <property type="project" value="InterPro"/>
</dbReference>
<protein>
    <submittedName>
        <fullName evidence="13 14">Cytochrome P450 3A24-like</fullName>
    </submittedName>
</protein>
<evidence type="ECO:0000313" key="15">
    <source>
        <dbReference type="RefSeq" id="XP_055890420.1"/>
    </source>
</evidence>
<dbReference type="GO" id="GO:0020037">
    <property type="term" value="F:heme binding"/>
    <property type="evidence" value="ECO:0007669"/>
    <property type="project" value="InterPro"/>
</dbReference>
<comment type="similarity">
    <text evidence="2 10">Belongs to the cytochrome P450 family.</text>
</comment>
<dbReference type="InterPro" id="IPR002401">
    <property type="entry name" value="Cyt_P450_E_grp-I"/>
</dbReference>
<evidence type="ECO:0000256" key="5">
    <source>
        <dbReference type="ARBA" id="ARBA00023002"/>
    </source>
</evidence>
<sequence>MNMDSLYTVSSVVTSLSFYLVLATISAAVYLLYTKMVDTDNWRHYGVKQVSMIITNQRTCFEQLLRQHGDTVGLKQARMMLITRDLRILKEVMVKDFNNFVDRPANFHSHSLIKESVFFLRGQNWRRIRQIITPSFSSGKLKGIMSIINERANRLAQVMEEHAMKGQLVPIKHSTGQYTGEVIARTAFGFNSDCLGGEDDEFLYHSKNIFKLKNKFSTILAPFIMRFTSFHGFLVEKLKLRVFDMVNSDADRYFNDLLRKTLEHRQELEDRGQRLPSDLLQSFIRAMKAGADDNGNEVSSEVKGQWMDSKTSKTMTQEELIAQSLLIIFAGFETTATTLQMCCYMLAKHPYVQEKLYQEIESVVNSESPTFEELTQLTYMEQFINETLRLYPPAPVMSRLAAETRTYHGITIPKGAAVFIPIFAVLLDPKHFPDPEKFDPERFSEENKTARDIMSFMPFGYGPRLCIGMRLALQELKAALVYLVRKVTFELNDSTYPKIGEDVEINYKFNLINPVQPITLAVRTRN</sequence>
<dbReference type="Gene3D" id="1.10.630.10">
    <property type="entry name" value="Cytochrome P450"/>
    <property type="match status" value="1"/>
</dbReference>
<dbReference type="AlphaFoldDB" id="A0A9W3AT69"/>
<evidence type="ECO:0000256" key="11">
    <source>
        <dbReference type="SAM" id="Phobius"/>
    </source>
</evidence>
<comment type="function">
    <text evidence="8">Cytochromes P450 are a group of heme-thiolate monooxygenases. They oxidize a variety of structurally unrelated compounds, including steroids, fatty acids, and xenobiotics.</text>
</comment>
<keyword evidence="7 10" id="KW-0503">Monooxygenase</keyword>
<keyword evidence="11" id="KW-0472">Membrane</keyword>
<comment type="cofactor">
    <cofactor evidence="1 9">
        <name>heme</name>
        <dbReference type="ChEBI" id="CHEBI:30413"/>
    </cofactor>
</comment>
<evidence type="ECO:0000256" key="8">
    <source>
        <dbReference type="ARBA" id="ARBA00043906"/>
    </source>
</evidence>
<dbReference type="InterPro" id="IPR001128">
    <property type="entry name" value="Cyt_P450"/>
</dbReference>
<evidence type="ECO:0000313" key="16">
    <source>
        <dbReference type="RefSeq" id="XP_055890421.1"/>
    </source>
</evidence>
<name>A0A9W3AT69_BIOGL</name>
<evidence type="ECO:0000256" key="2">
    <source>
        <dbReference type="ARBA" id="ARBA00010617"/>
    </source>
</evidence>
<dbReference type="InterPro" id="IPR050705">
    <property type="entry name" value="Cytochrome_P450_3A"/>
</dbReference>
<evidence type="ECO:0000313" key="17">
    <source>
        <dbReference type="RefSeq" id="XP_055890422.1"/>
    </source>
</evidence>
<dbReference type="PRINTS" id="PR00385">
    <property type="entry name" value="P450"/>
</dbReference>
<evidence type="ECO:0000256" key="1">
    <source>
        <dbReference type="ARBA" id="ARBA00001971"/>
    </source>
</evidence>
<evidence type="ECO:0000313" key="14">
    <source>
        <dbReference type="RefSeq" id="XP_055890419.1"/>
    </source>
</evidence>
<reference evidence="13 14" key="1">
    <citation type="submission" date="2025-04" db="UniProtKB">
        <authorList>
            <consortium name="RefSeq"/>
        </authorList>
    </citation>
    <scope>IDENTIFICATION</scope>
</reference>
<dbReference type="FunFam" id="1.10.630.10:FF:000182">
    <property type="entry name" value="Cytochrome P450 3A4"/>
    <property type="match status" value="1"/>
</dbReference>
<evidence type="ECO:0000256" key="9">
    <source>
        <dbReference type="PIRSR" id="PIRSR602401-1"/>
    </source>
</evidence>
<keyword evidence="11" id="KW-0812">Transmembrane</keyword>
<dbReference type="SUPFAM" id="SSF48264">
    <property type="entry name" value="Cytochrome P450"/>
    <property type="match status" value="1"/>
</dbReference>
<dbReference type="RefSeq" id="XP_055890419.1">
    <property type="nucleotide sequence ID" value="XM_056034444.1"/>
</dbReference>
<evidence type="ECO:0000313" key="18">
    <source>
        <dbReference type="RefSeq" id="XP_055890423.1"/>
    </source>
</evidence>
<keyword evidence="5 10" id="KW-0560">Oxidoreductase</keyword>
<evidence type="ECO:0000256" key="7">
    <source>
        <dbReference type="ARBA" id="ARBA00023033"/>
    </source>
</evidence>
<evidence type="ECO:0000256" key="6">
    <source>
        <dbReference type="ARBA" id="ARBA00023004"/>
    </source>
</evidence>
<feature type="binding site" description="axial binding residue" evidence="9">
    <location>
        <position position="466"/>
    </location>
    <ligand>
        <name>heme</name>
        <dbReference type="ChEBI" id="CHEBI:30413"/>
    </ligand>
    <ligandPart>
        <name>Fe</name>
        <dbReference type="ChEBI" id="CHEBI:18248"/>
    </ligandPart>
</feature>
<dbReference type="OrthoDB" id="2789670at2759"/>
<evidence type="ECO:0000256" key="4">
    <source>
        <dbReference type="ARBA" id="ARBA00022723"/>
    </source>
</evidence>
<evidence type="ECO:0000313" key="13">
    <source>
        <dbReference type="RefSeq" id="XP_055890418.1"/>
    </source>
</evidence>
<organism evidence="12 18">
    <name type="scientific">Biomphalaria glabrata</name>
    <name type="common">Bloodfluke planorb</name>
    <name type="synonym">Freshwater snail</name>
    <dbReference type="NCBI Taxonomy" id="6526"/>
    <lineage>
        <taxon>Eukaryota</taxon>
        <taxon>Metazoa</taxon>
        <taxon>Spiralia</taxon>
        <taxon>Lophotrochozoa</taxon>
        <taxon>Mollusca</taxon>
        <taxon>Gastropoda</taxon>
        <taxon>Heterobranchia</taxon>
        <taxon>Euthyneura</taxon>
        <taxon>Panpulmonata</taxon>
        <taxon>Hygrophila</taxon>
        <taxon>Lymnaeoidea</taxon>
        <taxon>Planorbidae</taxon>
        <taxon>Biomphalaria</taxon>
    </lineage>
</organism>